<evidence type="ECO:0000313" key="2">
    <source>
        <dbReference type="Proteomes" id="UP000530928"/>
    </source>
</evidence>
<evidence type="ECO:0000313" key="1">
    <source>
        <dbReference type="EMBL" id="MBA2892509.1"/>
    </source>
</evidence>
<gene>
    <name evidence="1" type="ORF">HNR30_003863</name>
</gene>
<dbReference type="EMBL" id="JACDUR010000004">
    <property type="protein sequence ID" value="MBA2892509.1"/>
    <property type="molecule type" value="Genomic_DNA"/>
</dbReference>
<keyword evidence="2" id="KW-1185">Reference proteome</keyword>
<sequence length="148" mass="15868">MARQVTITLNVAAPGRNEVERLATPILERLGGYGDVSAEPYWKIEGTWMVTADLGVREGDSVTLVGQVLGLLGVQAPVEGDADVADATWFDDESPFEGVDWISVSASHPGQVEAEIEELVPLPPDPPLSKEEVDVLMTKLRGDDDGRG</sequence>
<accession>A0A7W0HR08</accession>
<name>A0A7W0HR08_9ACTN</name>
<comment type="caution">
    <text evidence="1">The sequence shown here is derived from an EMBL/GenBank/DDBJ whole genome shotgun (WGS) entry which is preliminary data.</text>
</comment>
<proteinExistence type="predicted"/>
<dbReference type="RefSeq" id="WP_181611275.1">
    <property type="nucleotide sequence ID" value="NZ_BAABAM010000003.1"/>
</dbReference>
<protein>
    <submittedName>
        <fullName evidence="1">Uncharacterized protein</fullName>
    </submittedName>
</protein>
<dbReference type="Proteomes" id="UP000530928">
    <property type="component" value="Unassembled WGS sequence"/>
</dbReference>
<reference evidence="1 2" key="1">
    <citation type="submission" date="2020-07" db="EMBL/GenBank/DDBJ databases">
        <title>Genomic Encyclopedia of Type Strains, Phase IV (KMG-IV): sequencing the most valuable type-strain genomes for metagenomic binning, comparative biology and taxonomic classification.</title>
        <authorList>
            <person name="Goeker M."/>
        </authorList>
    </citation>
    <scope>NUCLEOTIDE SEQUENCE [LARGE SCALE GENOMIC DNA]</scope>
    <source>
        <strain evidence="1 2">DSM 45533</strain>
    </source>
</reference>
<dbReference type="AlphaFoldDB" id="A0A7W0HR08"/>
<organism evidence="1 2">
    <name type="scientific">Nonomuraea soli</name>
    <dbReference type="NCBI Taxonomy" id="1032476"/>
    <lineage>
        <taxon>Bacteria</taxon>
        <taxon>Bacillati</taxon>
        <taxon>Actinomycetota</taxon>
        <taxon>Actinomycetes</taxon>
        <taxon>Streptosporangiales</taxon>
        <taxon>Streptosporangiaceae</taxon>
        <taxon>Nonomuraea</taxon>
    </lineage>
</organism>